<keyword evidence="1" id="KW-0732">Signal</keyword>
<comment type="caution">
    <text evidence="2">The sequence shown here is derived from an EMBL/GenBank/DDBJ whole genome shotgun (WGS) entry which is preliminary data.</text>
</comment>
<evidence type="ECO:0000313" key="3">
    <source>
        <dbReference type="Proteomes" id="UP000765509"/>
    </source>
</evidence>
<protein>
    <recommendedName>
        <fullName evidence="4">Secreted protein</fullName>
    </recommendedName>
</protein>
<reference evidence="2" key="1">
    <citation type="submission" date="2021-03" db="EMBL/GenBank/DDBJ databases">
        <title>Draft genome sequence of rust myrtle Austropuccinia psidii MF-1, a brazilian biotype.</title>
        <authorList>
            <person name="Quecine M.C."/>
            <person name="Pachon D.M.R."/>
            <person name="Bonatelli M.L."/>
            <person name="Correr F.H."/>
            <person name="Franceschini L.M."/>
            <person name="Leite T.F."/>
            <person name="Margarido G.R.A."/>
            <person name="Almeida C.A."/>
            <person name="Ferrarezi J.A."/>
            <person name="Labate C.A."/>
        </authorList>
    </citation>
    <scope>NUCLEOTIDE SEQUENCE</scope>
    <source>
        <strain evidence="2">MF-1</strain>
    </source>
</reference>
<feature type="signal peptide" evidence="1">
    <location>
        <begin position="1"/>
        <end position="24"/>
    </location>
</feature>
<dbReference type="EMBL" id="AVOT02006544">
    <property type="protein sequence ID" value="MBW0481862.1"/>
    <property type="molecule type" value="Genomic_DNA"/>
</dbReference>
<gene>
    <name evidence="2" type="ORF">O181_021577</name>
</gene>
<evidence type="ECO:0000256" key="1">
    <source>
        <dbReference type="SAM" id="SignalP"/>
    </source>
</evidence>
<evidence type="ECO:0008006" key="4">
    <source>
        <dbReference type="Google" id="ProtNLM"/>
    </source>
</evidence>
<feature type="chain" id="PRO_5040340643" description="Secreted protein" evidence="1">
    <location>
        <begin position="25"/>
        <end position="161"/>
    </location>
</feature>
<organism evidence="2 3">
    <name type="scientific">Austropuccinia psidii MF-1</name>
    <dbReference type="NCBI Taxonomy" id="1389203"/>
    <lineage>
        <taxon>Eukaryota</taxon>
        <taxon>Fungi</taxon>
        <taxon>Dikarya</taxon>
        <taxon>Basidiomycota</taxon>
        <taxon>Pucciniomycotina</taxon>
        <taxon>Pucciniomycetes</taxon>
        <taxon>Pucciniales</taxon>
        <taxon>Sphaerophragmiaceae</taxon>
        <taxon>Austropuccinia</taxon>
    </lineage>
</organism>
<sequence length="161" mass="17748">MFSNHLSFWVFSSALAVILTDALAKPKGSELDNISFTKLGCLNEYRPKGLELAVCGDGQNRTFCIIDYCYVTLPGPQDAPHQSVGNDLFFHHCHEVSRRTNTFAKVLAQKYLVNTTTNMIFIGNGTAAETGKPLPDKGVECPLKDQENGLRVLCDKCIHPS</sequence>
<proteinExistence type="predicted"/>
<dbReference type="AlphaFoldDB" id="A0A9Q3CFS8"/>
<evidence type="ECO:0000313" key="2">
    <source>
        <dbReference type="EMBL" id="MBW0481862.1"/>
    </source>
</evidence>
<name>A0A9Q3CFS8_9BASI</name>
<keyword evidence="3" id="KW-1185">Reference proteome</keyword>
<accession>A0A9Q3CFS8</accession>
<dbReference type="Proteomes" id="UP000765509">
    <property type="component" value="Unassembled WGS sequence"/>
</dbReference>